<evidence type="ECO:0000313" key="8">
    <source>
        <dbReference type="EMBL" id="TCS72162.1"/>
    </source>
</evidence>
<gene>
    <name evidence="8" type="ORF">EDC61_10677</name>
</gene>
<keyword evidence="1 6" id="KW-0645">Protease</keyword>
<comment type="caution">
    <text evidence="8">The sequence shown here is derived from an EMBL/GenBank/DDBJ whole genome shotgun (WGS) entry which is preliminary data.</text>
</comment>
<comment type="cofactor">
    <cofactor evidence="6">
        <name>Zn(2+)</name>
        <dbReference type="ChEBI" id="CHEBI:29105"/>
    </cofactor>
    <text evidence="6">Binds 1 zinc ion per subunit.</text>
</comment>
<dbReference type="GO" id="GO:0004222">
    <property type="term" value="F:metalloendopeptidase activity"/>
    <property type="evidence" value="ECO:0007669"/>
    <property type="project" value="InterPro"/>
</dbReference>
<feature type="domain" description="Peptidase M48" evidence="7">
    <location>
        <begin position="64"/>
        <end position="249"/>
    </location>
</feature>
<comment type="similarity">
    <text evidence="6">Belongs to the peptidase M48 family.</text>
</comment>
<dbReference type="Gene3D" id="3.30.2010.10">
    <property type="entry name" value="Metalloproteases ('zincins'), catalytic domain"/>
    <property type="match status" value="1"/>
</dbReference>
<keyword evidence="4 6" id="KW-0862">Zinc</keyword>
<evidence type="ECO:0000259" key="7">
    <source>
        <dbReference type="Pfam" id="PF01435"/>
    </source>
</evidence>
<dbReference type="PANTHER" id="PTHR22726">
    <property type="entry name" value="METALLOENDOPEPTIDASE OMA1"/>
    <property type="match status" value="1"/>
</dbReference>
<evidence type="ECO:0000256" key="3">
    <source>
        <dbReference type="ARBA" id="ARBA00022801"/>
    </source>
</evidence>
<proteinExistence type="inferred from homology"/>
<evidence type="ECO:0000256" key="4">
    <source>
        <dbReference type="ARBA" id="ARBA00022833"/>
    </source>
</evidence>
<keyword evidence="3 6" id="KW-0378">Hydrolase</keyword>
<dbReference type="AlphaFoldDB" id="A0A4R3JVX8"/>
<dbReference type="Pfam" id="PF01435">
    <property type="entry name" value="Peptidase_M48"/>
    <property type="match status" value="1"/>
</dbReference>
<evidence type="ECO:0000256" key="6">
    <source>
        <dbReference type="RuleBase" id="RU003983"/>
    </source>
</evidence>
<keyword evidence="5 6" id="KW-0482">Metalloprotease</keyword>
<dbReference type="RefSeq" id="WP_126463828.1">
    <property type="nucleotide sequence ID" value="NZ_AP018721.1"/>
</dbReference>
<organism evidence="8 9">
    <name type="scientific">Sulfuritortus calidifontis</name>
    <dbReference type="NCBI Taxonomy" id="1914471"/>
    <lineage>
        <taxon>Bacteria</taxon>
        <taxon>Pseudomonadati</taxon>
        <taxon>Pseudomonadota</taxon>
        <taxon>Betaproteobacteria</taxon>
        <taxon>Nitrosomonadales</taxon>
        <taxon>Thiobacillaceae</taxon>
        <taxon>Sulfuritortus</taxon>
    </lineage>
</organism>
<dbReference type="PROSITE" id="PS51257">
    <property type="entry name" value="PROKAR_LIPOPROTEIN"/>
    <property type="match status" value="1"/>
</dbReference>
<dbReference type="InterPro" id="IPR001915">
    <property type="entry name" value="Peptidase_M48"/>
</dbReference>
<dbReference type="PANTHER" id="PTHR22726:SF1">
    <property type="entry name" value="METALLOENDOPEPTIDASE OMA1, MITOCHONDRIAL"/>
    <property type="match status" value="1"/>
</dbReference>
<reference evidence="8 9" key="1">
    <citation type="submission" date="2019-03" db="EMBL/GenBank/DDBJ databases">
        <title>Genomic Encyclopedia of Type Strains, Phase IV (KMG-IV): sequencing the most valuable type-strain genomes for metagenomic binning, comparative biology and taxonomic classification.</title>
        <authorList>
            <person name="Goeker M."/>
        </authorList>
    </citation>
    <scope>NUCLEOTIDE SEQUENCE [LARGE SCALE GENOMIC DNA]</scope>
    <source>
        <strain evidence="8 9">DSM 103923</strain>
    </source>
</reference>
<dbReference type="OrthoDB" id="9810445at2"/>
<evidence type="ECO:0000256" key="5">
    <source>
        <dbReference type="ARBA" id="ARBA00023049"/>
    </source>
</evidence>
<dbReference type="Proteomes" id="UP000295135">
    <property type="component" value="Unassembled WGS sequence"/>
</dbReference>
<dbReference type="GO" id="GO:0016020">
    <property type="term" value="C:membrane"/>
    <property type="evidence" value="ECO:0007669"/>
    <property type="project" value="TreeGrafter"/>
</dbReference>
<sequence length="398" mass="43732">MRRSFSAALLAATLIGCTSNPITGRSQLILISESQAIAQSSQAYRAELAPWAKKGKLNNDPAIQARINGITDRLITQAIRYRPETERWDWQVAVIDEPKTVNAFCLPGGRMAIYTGLIDKLHASDDELAQVMGHEIAHALANHGAEKMSVGLASDVLVGVIGAASGNNGQRNQQVGQLAALLAWQLPNSREAETEADRIGIELAARAGFDPKAAPTLWRKMIENDGSRGRFDWLSTHPAPAKRLDELAALVPQMEPLYQAAQAKPPVVQSRLAKRHEAVQPVSTTGVWERFKQGEAYLDCKDCRQQFEARLAELSRLHQGRKWEELARAVLAIGQAEDLAWYYLGAAAEGLGQPLAARRYYQLAVQLAQHQGLCATASERCGDVRLPEQAQQALRRLR</sequence>
<evidence type="ECO:0000256" key="1">
    <source>
        <dbReference type="ARBA" id="ARBA00022670"/>
    </source>
</evidence>
<evidence type="ECO:0000313" key="9">
    <source>
        <dbReference type="Proteomes" id="UP000295135"/>
    </source>
</evidence>
<keyword evidence="2" id="KW-0479">Metal-binding</keyword>
<dbReference type="InterPro" id="IPR051156">
    <property type="entry name" value="Mito/Outer_Membr_Metalloprot"/>
</dbReference>
<dbReference type="CDD" id="cd07331">
    <property type="entry name" value="M48C_Oma1_like"/>
    <property type="match status" value="1"/>
</dbReference>
<protein>
    <submittedName>
        <fullName evidence="8">Putative Zn-dependent protease</fullName>
    </submittedName>
</protein>
<keyword evidence="9" id="KW-1185">Reference proteome</keyword>
<dbReference type="GO" id="GO:0046872">
    <property type="term" value="F:metal ion binding"/>
    <property type="evidence" value="ECO:0007669"/>
    <property type="project" value="UniProtKB-KW"/>
</dbReference>
<accession>A0A4R3JVX8</accession>
<dbReference type="GO" id="GO:0051603">
    <property type="term" value="P:proteolysis involved in protein catabolic process"/>
    <property type="evidence" value="ECO:0007669"/>
    <property type="project" value="TreeGrafter"/>
</dbReference>
<evidence type="ECO:0000256" key="2">
    <source>
        <dbReference type="ARBA" id="ARBA00022723"/>
    </source>
</evidence>
<dbReference type="EMBL" id="SLZY01000006">
    <property type="protein sequence ID" value="TCS72162.1"/>
    <property type="molecule type" value="Genomic_DNA"/>
</dbReference>
<name>A0A4R3JVX8_9PROT</name>